<comment type="caution">
    <text evidence="3">The sequence shown here is derived from an EMBL/GenBank/DDBJ whole genome shotgun (WGS) entry which is preliminary data.</text>
</comment>
<name>A0ABR3SYZ7_9PEZI</name>
<proteinExistence type="predicted"/>
<organism evidence="3 4">
    <name type="scientific">Neofusicoccum ribis</name>
    <dbReference type="NCBI Taxonomy" id="45134"/>
    <lineage>
        <taxon>Eukaryota</taxon>
        <taxon>Fungi</taxon>
        <taxon>Dikarya</taxon>
        <taxon>Ascomycota</taxon>
        <taxon>Pezizomycotina</taxon>
        <taxon>Dothideomycetes</taxon>
        <taxon>Dothideomycetes incertae sedis</taxon>
        <taxon>Botryosphaeriales</taxon>
        <taxon>Botryosphaeriaceae</taxon>
        <taxon>Neofusicoccum</taxon>
    </lineage>
</organism>
<dbReference type="EMBL" id="JAJVDC020000036">
    <property type="protein sequence ID" value="KAL1631966.1"/>
    <property type="molecule type" value="Genomic_DNA"/>
</dbReference>
<dbReference type="PANTHER" id="PTHR47800">
    <property type="entry name" value="C2 DOMAIN-CONTAINING PROTEIN"/>
    <property type="match status" value="1"/>
</dbReference>
<feature type="region of interest" description="Disordered" evidence="1">
    <location>
        <begin position="1"/>
        <end position="55"/>
    </location>
</feature>
<feature type="compositionally biased region" description="Basic residues" evidence="1">
    <location>
        <begin position="440"/>
        <end position="449"/>
    </location>
</feature>
<dbReference type="Pfam" id="PF00168">
    <property type="entry name" value="C2"/>
    <property type="match status" value="1"/>
</dbReference>
<evidence type="ECO:0000256" key="1">
    <source>
        <dbReference type="SAM" id="MobiDB-lite"/>
    </source>
</evidence>
<dbReference type="SUPFAM" id="SSF49562">
    <property type="entry name" value="C2 domain (Calcium/lipid-binding domain, CaLB)"/>
    <property type="match status" value="1"/>
</dbReference>
<feature type="compositionally biased region" description="Basic and acidic residues" evidence="1">
    <location>
        <begin position="1"/>
        <end position="17"/>
    </location>
</feature>
<feature type="compositionally biased region" description="Basic and acidic residues" evidence="1">
    <location>
        <begin position="609"/>
        <end position="621"/>
    </location>
</feature>
<feature type="domain" description="C2" evidence="2">
    <location>
        <begin position="38"/>
        <end position="173"/>
    </location>
</feature>
<protein>
    <recommendedName>
        <fullName evidence="2">C2 domain-containing protein</fullName>
    </recommendedName>
</protein>
<dbReference type="InterPro" id="IPR000008">
    <property type="entry name" value="C2_dom"/>
</dbReference>
<accession>A0ABR3SYZ7</accession>
<dbReference type="InterPro" id="IPR035892">
    <property type="entry name" value="C2_domain_sf"/>
</dbReference>
<feature type="region of interest" description="Disordered" evidence="1">
    <location>
        <begin position="246"/>
        <end position="266"/>
    </location>
</feature>
<evidence type="ECO:0000313" key="3">
    <source>
        <dbReference type="EMBL" id="KAL1631966.1"/>
    </source>
</evidence>
<dbReference type="PANTHER" id="PTHR47800:SF5">
    <property type="entry name" value="FER-1-LIKE PROTEIN 6"/>
    <property type="match status" value="1"/>
</dbReference>
<feature type="compositionally biased region" description="Pro residues" evidence="1">
    <location>
        <begin position="461"/>
        <end position="475"/>
    </location>
</feature>
<feature type="region of interest" description="Disordered" evidence="1">
    <location>
        <begin position="411"/>
        <end position="491"/>
    </location>
</feature>
<feature type="compositionally biased region" description="Basic residues" evidence="1">
    <location>
        <begin position="599"/>
        <end position="608"/>
    </location>
</feature>
<gene>
    <name evidence="3" type="ORF">SLS56_004171</name>
</gene>
<reference evidence="3 4" key="1">
    <citation type="submission" date="2024-02" db="EMBL/GenBank/DDBJ databases">
        <title>De novo assembly and annotation of 12 fungi associated with fruit tree decline syndrome in Ontario, Canada.</title>
        <authorList>
            <person name="Sulman M."/>
            <person name="Ellouze W."/>
            <person name="Ilyukhin E."/>
        </authorList>
    </citation>
    <scope>NUCLEOTIDE SEQUENCE [LARGE SCALE GENOMIC DNA]</scope>
    <source>
        <strain evidence="3 4">M1-105</strain>
    </source>
</reference>
<evidence type="ECO:0000313" key="4">
    <source>
        <dbReference type="Proteomes" id="UP001521116"/>
    </source>
</evidence>
<feature type="compositionally biased region" description="Low complexity" evidence="1">
    <location>
        <begin position="548"/>
        <end position="560"/>
    </location>
</feature>
<dbReference type="PROSITE" id="PS50004">
    <property type="entry name" value="C2"/>
    <property type="match status" value="1"/>
</dbReference>
<feature type="region of interest" description="Disordered" evidence="1">
    <location>
        <begin position="546"/>
        <end position="632"/>
    </location>
</feature>
<evidence type="ECO:0000259" key="2">
    <source>
        <dbReference type="PROSITE" id="PS50004"/>
    </source>
</evidence>
<dbReference type="Proteomes" id="UP001521116">
    <property type="component" value="Unassembled WGS sequence"/>
</dbReference>
<sequence length="632" mass="71392">MTVHVLDKFGHGPDSLEHNGTADAPSGHQNAVDEDAHPQEEPQPPGGFDDTPVPHATPGYTLKFTFHRACNLPIADINTMSSDPFVLAQLNTALPPRHKEDPPLRMRSPTVHRQTDPEWNWHWIVANVPASGFKLKARLYDEDPADHDDRLGNVHITVPLLSPDWEGIHEQSFKLRKRLASKRAYALRAAAVAFNKTENMTAEIVVSIELLGRTQDPYNEGGRTYTVGPLWWTKHNSPLLGRIVNRVDDGDEEDPNDEPRLDRHGNKIRRYNFQANEIQLRGPTPPELYHRYVEFKPFVKSMYTATGVRGFLLSKALHHQHARVYNFDKSTQWGTFDEPCPEQTMKFLDLVRYDQGGRIFTYVLTLDALWRFTETGKEFGIDMLSKHTMHSDVSVFIAFSGEFFVRRLKHPHRASPDEAGQPEPKPEPGADQNGDEDHPQHHHFFHRREKSAEKNATHPPNDIPGGPPYDDPPTDPSYYELVIDNDSGTYRPNAKLLPELKAFMESRLPGLRVITLDCQADAEKMAQMKQEQCDRKAREGDAIVYQQLSDSDNDSSSLSSSDEDELEQAVQNHHARTRDDHVLHAFGHQARAEGQAKAQHLKGLVHRPGKGENGHKGHDDPVEAPDAGVPQS</sequence>
<keyword evidence="4" id="KW-1185">Reference proteome</keyword>
<dbReference type="Gene3D" id="2.60.40.150">
    <property type="entry name" value="C2 domain"/>
    <property type="match status" value="1"/>
</dbReference>